<name>A0A1F7WF24_9BACT</name>
<dbReference type="EMBL" id="MGFH01000237">
    <property type="protein sequence ID" value="OGM01403.1"/>
    <property type="molecule type" value="Genomic_DNA"/>
</dbReference>
<feature type="region of interest" description="Disordered" evidence="1">
    <location>
        <begin position="515"/>
        <end position="576"/>
    </location>
</feature>
<evidence type="ECO:0000313" key="3">
    <source>
        <dbReference type="EMBL" id="OGM01403.1"/>
    </source>
</evidence>
<dbReference type="STRING" id="1817813.A2008_02605"/>
<gene>
    <name evidence="3" type="ORF">A2008_02605</name>
</gene>
<evidence type="ECO:0000256" key="1">
    <source>
        <dbReference type="SAM" id="MobiDB-lite"/>
    </source>
</evidence>
<evidence type="ECO:0000256" key="2">
    <source>
        <dbReference type="SAM" id="SignalP"/>
    </source>
</evidence>
<protein>
    <submittedName>
        <fullName evidence="3">Uncharacterized protein</fullName>
    </submittedName>
</protein>
<organism evidence="3 4">
    <name type="scientific">Candidatus Wallbacteria bacterium GWC2_49_35</name>
    <dbReference type="NCBI Taxonomy" id="1817813"/>
    <lineage>
        <taxon>Bacteria</taxon>
        <taxon>Candidatus Walliibacteriota</taxon>
    </lineage>
</organism>
<dbReference type="Proteomes" id="UP000178735">
    <property type="component" value="Unassembled WGS sequence"/>
</dbReference>
<evidence type="ECO:0000313" key="4">
    <source>
        <dbReference type="Proteomes" id="UP000178735"/>
    </source>
</evidence>
<feature type="chain" id="PRO_5009533387" evidence="2">
    <location>
        <begin position="27"/>
        <end position="576"/>
    </location>
</feature>
<keyword evidence="2" id="KW-0732">Signal</keyword>
<comment type="caution">
    <text evidence="3">The sequence shown here is derived from an EMBL/GenBank/DDBJ whole genome shotgun (WGS) entry which is preliminary data.</text>
</comment>
<dbReference type="AlphaFoldDB" id="A0A1F7WF24"/>
<proteinExistence type="predicted"/>
<accession>A0A1F7WF24</accession>
<feature type="signal peptide" evidence="2">
    <location>
        <begin position="1"/>
        <end position="26"/>
    </location>
</feature>
<reference evidence="3 4" key="1">
    <citation type="journal article" date="2016" name="Nat. Commun.">
        <title>Thousands of microbial genomes shed light on interconnected biogeochemical processes in an aquifer system.</title>
        <authorList>
            <person name="Anantharaman K."/>
            <person name="Brown C.T."/>
            <person name="Hug L.A."/>
            <person name="Sharon I."/>
            <person name="Castelle C.J."/>
            <person name="Probst A.J."/>
            <person name="Thomas B.C."/>
            <person name="Singh A."/>
            <person name="Wilkins M.J."/>
            <person name="Karaoz U."/>
            <person name="Brodie E.L."/>
            <person name="Williams K.H."/>
            <person name="Hubbard S.S."/>
            <person name="Banfield J.F."/>
        </authorList>
    </citation>
    <scope>NUCLEOTIDE SEQUENCE [LARGE SCALE GENOMIC DNA]</scope>
</reference>
<sequence length="576" mass="62334">MKKLFKITLTILMLLPVLLSSRPSYSGTAEVEALYYESVAAAGVYDQTLGQNPVAAAGTVNFILQRFRTLSAEDQAAYAQKFGLANSNEVITTIQTNFINRAYEAQWQKVTAEWVGLMEQKKYDEAKTYATQVNDFFTNNLASLPGISAEMVTNYKNLSMAGIESARAHNDVSIAITEVGGLYTGKNYKEAIIKMQQYKARADRDPAFAAAMKTIIPESAADLQKYCNDLITTVVKDYVVAQTTRFNQLISEGNTREASRIASETSEFFKGNPQAKAIADREYNMNSILICERANLDSFFLNNQDVRNAMASYPAFNAAVEEYNRLAAAKDYLGAARLASEWVRKCNDDPDFRGVNAATGGVLLEMCQKGAEIALLAGVDAVSQAYVTAVQNGDMVSARQLANTVSQVLRDYPEYRDILNRKLGCDLEQIARDASASAETAINARQANITVLSETYRQIAGLYSAEVSVNGTVSVLAQTLNQALNAFAQQNAQYMAEIENLTSISLDALIGATGSNAPAGNTPDVQQGASEQAGNNQQQASDQAEQPPANQSGTPPVTNQSEGTNQGNPFTSGSGN</sequence>